<organism evidence="1 2">
    <name type="scientific">Pluteus cervinus</name>
    <dbReference type="NCBI Taxonomy" id="181527"/>
    <lineage>
        <taxon>Eukaryota</taxon>
        <taxon>Fungi</taxon>
        <taxon>Dikarya</taxon>
        <taxon>Basidiomycota</taxon>
        <taxon>Agaricomycotina</taxon>
        <taxon>Agaricomycetes</taxon>
        <taxon>Agaricomycetidae</taxon>
        <taxon>Agaricales</taxon>
        <taxon>Pluteineae</taxon>
        <taxon>Pluteaceae</taxon>
        <taxon>Pluteus</taxon>
    </lineage>
</organism>
<gene>
    <name evidence="1" type="ORF">BDN72DRAFT_842438</name>
</gene>
<protein>
    <submittedName>
        <fullName evidence="1">Uncharacterized protein</fullName>
    </submittedName>
</protein>
<dbReference type="EMBL" id="ML208363">
    <property type="protein sequence ID" value="TFK67944.1"/>
    <property type="molecule type" value="Genomic_DNA"/>
</dbReference>
<dbReference type="Proteomes" id="UP000308600">
    <property type="component" value="Unassembled WGS sequence"/>
</dbReference>
<name>A0ACD3AQK2_9AGAR</name>
<proteinExistence type="predicted"/>
<evidence type="ECO:0000313" key="2">
    <source>
        <dbReference type="Proteomes" id="UP000308600"/>
    </source>
</evidence>
<keyword evidence="2" id="KW-1185">Reference proteome</keyword>
<sequence length="569" mass="64738">METEGPLERPDTTHRSTHENHFPRSSPTHRLPPEILTTIFIYFRRIAFDDYPPDSQEHCAPWMVVTEVCSHWRNVAHESTILWSHIPRSYTRRIIERCLKFSKSAPLVVKIHGCMTSDQIHPSLMDPGVISRLRCLDLNLYRLDSASCLEELCSHLSSAAPSLESLSIDLNQFRVQSGPRYLDEIWARAIPRLRNLSLRACDVNLSSPLLTNLTILEIRNPEPKLNGVELISTLHGLPSLMSLQMSDVLRLPENYKIDPSYTPIFKMEVVELPSLRLLSIHGFCYAQDLDLLSCLSFPSTTTVLFSSGYPFHHPSPITAVSDLLKIHASARLDFGAFTPTKIELMTFCGRLKLNLVDDRKTLCAFKLDSDGEDTRYERHEISPDPDLDEMLPYLSFPTITHFSTSWDVIPSAWPIISSALPRVKTLSVEGMCRPEVATIFKTLINDSQTRSSSPWMPIFPRLQTLHLQDITIDDECKEQLVRVLQDRKGVGSGLEKIGVDGCDQIDDEFLDCLGVVEGLSVTRCRCDGMTEEERDLEMNFAEDLDRGEISCSDVDPRYHVRRYMEDDDM</sequence>
<accession>A0ACD3AQK2</accession>
<evidence type="ECO:0000313" key="1">
    <source>
        <dbReference type="EMBL" id="TFK67944.1"/>
    </source>
</evidence>
<reference evidence="1 2" key="1">
    <citation type="journal article" date="2019" name="Nat. Ecol. Evol.">
        <title>Megaphylogeny resolves global patterns of mushroom evolution.</title>
        <authorList>
            <person name="Varga T."/>
            <person name="Krizsan K."/>
            <person name="Foldi C."/>
            <person name="Dima B."/>
            <person name="Sanchez-Garcia M."/>
            <person name="Sanchez-Ramirez S."/>
            <person name="Szollosi G.J."/>
            <person name="Szarkandi J.G."/>
            <person name="Papp V."/>
            <person name="Albert L."/>
            <person name="Andreopoulos W."/>
            <person name="Angelini C."/>
            <person name="Antonin V."/>
            <person name="Barry K.W."/>
            <person name="Bougher N.L."/>
            <person name="Buchanan P."/>
            <person name="Buyck B."/>
            <person name="Bense V."/>
            <person name="Catcheside P."/>
            <person name="Chovatia M."/>
            <person name="Cooper J."/>
            <person name="Damon W."/>
            <person name="Desjardin D."/>
            <person name="Finy P."/>
            <person name="Geml J."/>
            <person name="Haridas S."/>
            <person name="Hughes K."/>
            <person name="Justo A."/>
            <person name="Karasinski D."/>
            <person name="Kautmanova I."/>
            <person name="Kiss B."/>
            <person name="Kocsube S."/>
            <person name="Kotiranta H."/>
            <person name="LaButti K.M."/>
            <person name="Lechner B.E."/>
            <person name="Liimatainen K."/>
            <person name="Lipzen A."/>
            <person name="Lukacs Z."/>
            <person name="Mihaltcheva S."/>
            <person name="Morgado L.N."/>
            <person name="Niskanen T."/>
            <person name="Noordeloos M.E."/>
            <person name="Ohm R.A."/>
            <person name="Ortiz-Santana B."/>
            <person name="Ovrebo C."/>
            <person name="Racz N."/>
            <person name="Riley R."/>
            <person name="Savchenko A."/>
            <person name="Shiryaev A."/>
            <person name="Soop K."/>
            <person name="Spirin V."/>
            <person name="Szebenyi C."/>
            <person name="Tomsovsky M."/>
            <person name="Tulloss R.E."/>
            <person name="Uehling J."/>
            <person name="Grigoriev I.V."/>
            <person name="Vagvolgyi C."/>
            <person name="Papp T."/>
            <person name="Martin F.M."/>
            <person name="Miettinen O."/>
            <person name="Hibbett D.S."/>
            <person name="Nagy L.G."/>
        </authorList>
    </citation>
    <scope>NUCLEOTIDE SEQUENCE [LARGE SCALE GENOMIC DNA]</scope>
    <source>
        <strain evidence="1 2">NL-1719</strain>
    </source>
</reference>